<evidence type="ECO:0000313" key="1">
    <source>
        <dbReference type="Proteomes" id="UP000887560"/>
    </source>
</evidence>
<name>A0A915NH68_9BILA</name>
<organism evidence="1 2">
    <name type="scientific">Meloidogyne floridensis</name>
    <dbReference type="NCBI Taxonomy" id="298350"/>
    <lineage>
        <taxon>Eukaryota</taxon>
        <taxon>Metazoa</taxon>
        <taxon>Ecdysozoa</taxon>
        <taxon>Nematoda</taxon>
        <taxon>Chromadorea</taxon>
        <taxon>Rhabditida</taxon>
        <taxon>Tylenchina</taxon>
        <taxon>Tylenchomorpha</taxon>
        <taxon>Tylenchoidea</taxon>
        <taxon>Meloidogynidae</taxon>
        <taxon>Meloidogyninae</taxon>
        <taxon>Meloidogyne</taxon>
    </lineage>
</organism>
<proteinExistence type="predicted"/>
<accession>A0A915NH68</accession>
<dbReference type="Proteomes" id="UP000887560">
    <property type="component" value="Unplaced"/>
</dbReference>
<evidence type="ECO:0000313" key="2">
    <source>
        <dbReference type="WBParaSite" id="scf7180000418642.g2690"/>
    </source>
</evidence>
<protein>
    <submittedName>
        <fullName evidence="2">Uncharacterized protein</fullName>
    </submittedName>
</protein>
<reference evidence="2" key="1">
    <citation type="submission" date="2022-11" db="UniProtKB">
        <authorList>
            <consortium name="WormBaseParasite"/>
        </authorList>
    </citation>
    <scope>IDENTIFICATION</scope>
</reference>
<dbReference type="AlphaFoldDB" id="A0A915NH68"/>
<dbReference type="WBParaSite" id="scf7180000418642.g2690">
    <property type="protein sequence ID" value="scf7180000418642.g2690"/>
    <property type="gene ID" value="scf7180000418642.g2690"/>
</dbReference>
<keyword evidence="1" id="KW-1185">Reference proteome</keyword>
<sequence>MLYRNIPVPRNFEFVEENNTKLNNRFTFNETNTTRICTKCIEGKQCKGPDGVKTEWSGFRVFYDKKDNSLEVNLDIFGKRNTLHINGTNALDFLQALSGKNLISKIREQSKVDKDYFEERVNGAWLEDYLGVLALNIDLGIEVPEMNRDIAFGMLYRRDYPVKCRDGKKKTTTTAIIPTQKTIKNLSTKYGNKMTEKIKNITPIPKKPTPTTAITTYKPPTSFAPLVGFRQVIQCWSQVPTPEPPKQKPKSKNYVDSCKATFLDQVKNNPDMPIANATRIRRNNGRILDKLDKISNEIELGNRDWSTIIEFLNKTKKLADNYTNELIAAYDIMNSTLYEAAFKLKDATKKAAKTSDEEDLAAVEIAFDEFFKTVLAAVNFDNEYHWAANTLLTVYFKVDIVIDLAISKHD</sequence>